<evidence type="ECO:0000259" key="7">
    <source>
        <dbReference type="PROSITE" id="PS51387"/>
    </source>
</evidence>
<dbReference type="CDD" id="cd00207">
    <property type="entry name" value="fer2"/>
    <property type="match status" value="1"/>
</dbReference>
<dbReference type="InterPro" id="IPR005107">
    <property type="entry name" value="CO_DH_flav_C"/>
</dbReference>
<proteinExistence type="predicted"/>
<protein>
    <submittedName>
        <fullName evidence="8">FAD binding domain-containing protein</fullName>
    </submittedName>
</protein>
<dbReference type="InterPro" id="IPR016166">
    <property type="entry name" value="FAD-bd_PCMH"/>
</dbReference>
<dbReference type="Pfam" id="PF03450">
    <property type="entry name" value="CO_deh_flav_C"/>
    <property type="match status" value="1"/>
</dbReference>
<dbReference type="PROSITE" id="PS51387">
    <property type="entry name" value="FAD_PCMH"/>
    <property type="match status" value="1"/>
</dbReference>
<keyword evidence="3" id="KW-0274">FAD</keyword>
<dbReference type="EMBL" id="JACHVC010000006">
    <property type="protein sequence ID" value="MBC2605450.1"/>
    <property type="molecule type" value="Genomic_DNA"/>
</dbReference>
<dbReference type="InterPro" id="IPR016208">
    <property type="entry name" value="Ald_Oxase/xanthine_DH-like"/>
</dbReference>
<comment type="caution">
    <text evidence="8">The sequence shown here is derived from an EMBL/GenBank/DDBJ whole genome shotgun (WGS) entry which is preliminary data.</text>
</comment>
<evidence type="ECO:0000256" key="1">
    <source>
        <dbReference type="ARBA" id="ARBA00022630"/>
    </source>
</evidence>
<keyword evidence="9" id="KW-1185">Reference proteome</keyword>
<organism evidence="8 9">
    <name type="scientific">Pelagicoccus albus</name>
    <dbReference type="NCBI Taxonomy" id="415222"/>
    <lineage>
        <taxon>Bacteria</taxon>
        <taxon>Pseudomonadati</taxon>
        <taxon>Verrucomicrobiota</taxon>
        <taxon>Opitutia</taxon>
        <taxon>Puniceicoccales</taxon>
        <taxon>Pelagicoccaceae</taxon>
        <taxon>Pelagicoccus</taxon>
    </lineage>
</organism>
<dbReference type="SUPFAM" id="SSF56176">
    <property type="entry name" value="FAD-binding/transporter-associated domain-like"/>
    <property type="match status" value="1"/>
</dbReference>
<keyword evidence="1" id="KW-0285">Flavoprotein</keyword>
<evidence type="ECO:0000313" key="9">
    <source>
        <dbReference type="Proteomes" id="UP000526501"/>
    </source>
</evidence>
<dbReference type="Gene3D" id="3.30.465.10">
    <property type="match status" value="1"/>
</dbReference>
<keyword evidence="5" id="KW-0408">Iron</keyword>
<accession>A0A7X1E778</accession>
<dbReference type="SUPFAM" id="SSF54292">
    <property type="entry name" value="2Fe-2S ferredoxin-like"/>
    <property type="match status" value="1"/>
</dbReference>
<reference evidence="8 9" key="1">
    <citation type="submission" date="2020-07" db="EMBL/GenBank/DDBJ databases">
        <authorList>
            <person name="Feng X."/>
        </authorList>
    </citation>
    <scope>NUCLEOTIDE SEQUENCE [LARGE SCALE GENOMIC DNA]</scope>
    <source>
        <strain evidence="8 9">JCM23202</strain>
    </source>
</reference>
<evidence type="ECO:0000256" key="4">
    <source>
        <dbReference type="ARBA" id="ARBA00023002"/>
    </source>
</evidence>
<dbReference type="PROSITE" id="PS51085">
    <property type="entry name" value="2FE2S_FER_2"/>
    <property type="match status" value="1"/>
</dbReference>
<dbReference type="GO" id="GO:0051537">
    <property type="term" value="F:2 iron, 2 sulfur cluster binding"/>
    <property type="evidence" value="ECO:0007669"/>
    <property type="project" value="InterPro"/>
</dbReference>
<dbReference type="InterPro" id="IPR006058">
    <property type="entry name" value="2Fe2S_fd_BS"/>
</dbReference>
<dbReference type="PANTHER" id="PTHR45444:SF3">
    <property type="entry name" value="XANTHINE DEHYDROGENASE"/>
    <property type="match status" value="1"/>
</dbReference>
<dbReference type="InterPro" id="IPR036683">
    <property type="entry name" value="CO_DH_flav_C_dom_sf"/>
</dbReference>
<evidence type="ECO:0000256" key="3">
    <source>
        <dbReference type="ARBA" id="ARBA00022827"/>
    </source>
</evidence>
<dbReference type="PANTHER" id="PTHR45444">
    <property type="entry name" value="XANTHINE DEHYDROGENASE"/>
    <property type="match status" value="1"/>
</dbReference>
<dbReference type="InterPro" id="IPR036884">
    <property type="entry name" value="2Fe-2S-bd_dom_sf"/>
</dbReference>
<dbReference type="InterPro" id="IPR036010">
    <property type="entry name" value="2Fe-2S_ferredoxin-like_sf"/>
</dbReference>
<dbReference type="GO" id="GO:0016491">
    <property type="term" value="F:oxidoreductase activity"/>
    <property type="evidence" value="ECO:0007669"/>
    <property type="project" value="UniProtKB-KW"/>
</dbReference>
<dbReference type="GO" id="GO:0005506">
    <property type="term" value="F:iron ion binding"/>
    <property type="evidence" value="ECO:0007669"/>
    <property type="project" value="InterPro"/>
</dbReference>
<dbReference type="SMART" id="SM01092">
    <property type="entry name" value="CO_deh_flav_C"/>
    <property type="match status" value="1"/>
</dbReference>
<evidence type="ECO:0000256" key="5">
    <source>
        <dbReference type="ARBA" id="ARBA00023004"/>
    </source>
</evidence>
<dbReference type="Pfam" id="PF00941">
    <property type="entry name" value="FAD_binding_5"/>
    <property type="match status" value="1"/>
</dbReference>
<sequence>MSPTLQITFLLNDELITTQVIPGMVALDYLRKVRQLTGSKEGCKEGDCGACTVIVGELQGDTVNYRPMTSCLLPMGELHGKHLVSIEGLNMEKLSPVQEAIHDCGGTQCGYCTPGFVVAMTAGLMDESIPLSKEGMDYAMSGNLCRCTGYRSIKAAGKQAIDKLAPLVKGQARIPALCEASALPSTFLEAADKLKSIPPIPDKPSGDSTPIVAGGTDLFVQRGEELPDSSPLLLNKSQAKATVDLGEELSLDARMTFESFARDPLVLANYPSVANYNPLMASWPIRTRATLAGNICNASPIADMTCLLLALEANLIIETSDGDECIALKDFYLGYKKLAKEASDLVKEIRIPKASGETHLNWEKVSKRRILDIATVNSAAKFEIVAGVIKSASLALGGVAATPLYLEKTSASLSGKELSPDLVRDALATAQTEFNPISDVRGSADYKRLLARQLLAAHFTTLFPETINSEELYASLR</sequence>
<dbReference type="Gene3D" id="1.10.150.120">
    <property type="entry name" value="[2Fe-2S]-binding domain"/>
    <property type="match status" value="1"/>
</dbReference>
<dbReference type="Gene3D" id="3.10.20.30">
    <property type="match status" value="1"/>
</dbReference>
<dbReference type="Gene3D" id="3.30.390.50">
    <property type="entry name" value="CO dehydrogenase flavoprotein, C-terminal domain"/>
    <property type="match status" value="1"/>
</dbReference>
<dbReference type="InterPro" id="IPR001041">
    <property type="entry name" value="2Fe-2S_ferredoxin-type"/>
</dbReference>
<dbReference type="RefSeq" id="WP_185659328.1">
    <property type="nucleotide sequence ID" value="NZ_CAWPOO010000006.1"/>
</dbReference>
<gene>
    <name evidence="8" type="ORF">H5P27_05280</name>
</gene>
<dbReference type="GO" id="GO:0071949">
    <property type="term" value="F:FAD binding"/>
    <property type="evidence" value="ECO:0007669"/>
    <property type="project" value="InterPro"/>
</dbReference>
<dbReference type="InterPro" id="IPR012675">
    <property type="entry name" value="Beta-grasp_dom_sf"/>
</dbReference>
<dbReference type="AlphaFoldDB" id="A0A7X1E778"/>
<name>A0A7X1E778_9BACT</name>
<dbReference type="SUPFAM" id="SSF47741">
    <property type="entry name" value="CO dehydrogenase ISP C-domain like"/>
    <property type="match status" value="1"/>
</dbReference>
<dbReference type="InterPro" id="IPR002888">
    <property type="entry name" value="2Fe-2S-bd"/>
</dbReference>
<dbReference type="PROSITE" id="PS00197">
    <property type="entry name" value="2FE2S_FER_1"/>
    <property type="match status" value="1"/>
</dbReference>
<evidence type="ECO:0000313" key="8">
    <source>
        <dbReference type="EMBL" id="MBC2605450.1"/>
    </source>
</evidence>
<dbReference type="InterPro" id="IPR016169">
    <property type="entry name" value="FAD-bd_PCMH_sub2"/>
</dbReference>
<dbReference type="Pfam" id="PF00111">
    <property type="entry name" value="Fer2"/>
    <property type="match status" value="1"/>
</dbReference>
<dbReference type="InterPro" id="IPR036318">
    <property type="entry name" value="FAD-bd_PCMH-like_sf"/>
</dbReference>
<dbReference type="InterPro" id="IPR002346">
    <property type="entry name" value="Mopterin_DH_FAD-bd"/>
</dbReference>
<evidence type="ECO:0000259" key="6">
    <source>
        <dbReference type="PROSITE" id="PS51085"/>
    </source>
</evidence>
<keyword evidence="2" id="KW-0479">Metal-binding</keyword>
<dbReference type="Pfam" id="PF01799">
    <property type="entry name" value="Fer2_2"/>
    <property type="match status" value="1"/>
</dbReference>
<evidence type="ECO:0000256" key="2">
    <source>
        <dbReference type="ARBA" id="ARBA00022723"/>
    </source>
</evidence>
<feature type="domain" description="2Fe-2S ferredoxin-type" evidence="6">
    <location>
        <begin position="5"/>
        <end position="89"/>
    </location>
</feature>
<feature type="domain" description="FAD-binding PCMH-type" evidence="7">
    <location>
        <begin position="174"/>
        <end position="356"/>
    </location>
</feature>
<keyword evidence="4" id="KW-0560">Oxidoreductase</keyword>
<dbReference type="SUPFAM" id="SSF55447">
    <property type="entry name" value="CO dehydrogenase flavoprotein C-terminal domain-like"/>
    <property type="match status" value="1"/>
</dbReference>
<dbReference type="Proteomes" id="UP000526501">
    <property type="component" value="Unassembled WGS sequence"/>
</dbReference>